<evidence type="ECO:0000313" key="9">
    <source>
        <dbReference type="Proteomes" id="UP000178197"/>
    </source>
</evidence>
<proteinExistence type="inferred from homology"/>
<evidence type="ECO:0000256" key="4">
    <source>
        <dbReference type="ARBA" id="ARBA00023136"/>
    </source>
</evidence>
<dbReference type="EMBL" id="MGJT01000009">
    <property type="protein sequence ID" value="OGN13321.1"/>
    <property type="molecule type" value="Genomic_DNA"/>
</dbReference>
<gene>
    <name evidence="7" type="primary">mltG</name>
    <name evidence="8" type="ORF">A3C71_01520</name>
</gene>
<evidence type="ECO:0000256" key="5">
    <source>
        <dbReference type="ARBA" id="ARBA00023239"/>
    </source>
</evidence>
<keyword evidence="6 7" id="KW-0961">Cell wall biogenesis/degradation</keyword>
<dbReference type="GO" id="GO:0009252">
    <property type="term" value="P:peptidoglycan biosynthetic process"/>
    <property type="evidence" value="ECO:0007669"/>
    <property type="project" value="UniProtKB-UniRule"/>
</dbReference>
<organism evidence="8 9">
    <name type="scientific">Candidatus Yanofskybacteria bacterium RIFCSPHIGHO2_02_FULL_43_15c</name>
    <dbReference type="NCBI Taxonomy" id="1802679"/>
    <lineage>
        <taxon>Bacteria</taxon>
        <taxon>Candidatus Yanofskyibacteriota</taxon>
    </lineage>
</organism>
<protein>
    <recommendedName>
        <fullName evidence="7">Endolytic murein transglycosylase</fullName>
        <ecNumber evidence="7">4.2.2.29</ecNumber>
    </recommendedName>
    <alternativeName>
        <fullName evidence="7">Peptidoglycan lytic transglycosylase</fullName>
    </alternativeName>
    <alternativeName>
        <fullName evidence="7">Peptidoglycan polymerization terminase</fullName>
    </alternativeName>
</protein>
<dbReference type="GO" id="GO:0071555">
    <property type="term" value="P:cell wall organization"/>
    <property type="evidence" value="ECO:0007669"/>
    <property type="project" value="UniProtKB-KW"/>
</dbReference>
<evidence type="ECO:0000256" key="2">
    <source>
        <dbReference type="ARBA" id="ARBA00022692"/>
    </source>
</evidence>
<evidence type="ECO:0000256" key="3">
    <source>
        <dbReference type="ARBA" id="ARBA00022989"/>
    </source>
</evidence>
<reference evidence="8 9" key="1">
    <citation type="journal article" date="2016" name="Nat. Commun.">
        <title>Thousands of microbial genomes shed light on interconnected biogeochemical processes in an aquifer system.</title>
        <authorList>
            <person name="Anantharaman K."/>
            <person name="Brown C.T."/>
            <person name="Hug L.A."/>
            <person name="Sharon I."/>
            <person name="Castelle C.J."/>
            <person name="Probst A.J."/>
            <person name="Thomas B.C."/>
            <person name="Singh A."/>
            <person name="Wilkins M.J."/>
            <person name="Karaoz U."/>
            <person name="Brodie E.L."/>
            <person name="Williams K.H."/>
            <person name="Hubbard S.S."/>
            <person name="Banfield J.F."/>
        </authorList>
    </citation>
    <scope>NUCLEOTIDE SEQUENCE [LARGE SCALE GENOMIC DNA]</scope>
</reference>
<keyword evidence="1 7" id="KW-1003">Cell membrane</keyword>
<dbReference type="Proteomes" id="UP000178197">
    <property type="component" value="Unassembled WGS sequence"/>
</dbReference>
<evidence type="ECO:0000256" key="6">
    <source>
        <dbReference type="ARBA" id="ARBA00023316"/>
    </source>
</evidence>
<comment type="function">
    <text evidence="7">Functions as a peptidoglycan terminase that cleaves nascent peptidoglycan strands endolytically to terminate their elongation.</text>
</comment>
<keyword evidence="3 7" id="KW-1133">Transmembrane helix</keyword>
<evidence type="ECO:0000256" key="1">
    <source>
        <dbReference type="ARBA" id="ARBA00022475"/>
    </source>
</evidence>
<dbReference type="AlphaFoldDB" id="A0A1F8FJW5"/>
<dbReference type="Pfam" id="PF02618">
    <property type="entry name" value="YceG"/>
    <property type="match status" value="1"/>
</dbReference>
<accession>A0A1F8FJW5</accession>
<sequence>MSYFLKNKYRFFIAIALAIAVFWLARSIYWPLQTGSTDQVEFTISKGDSSARVARLLADRDLVHNRFLFIFYTLATGQEKSFQAGRYRLSPSMNIPQIVRIFSAGLAESDDVAVTIPEGFNIFEIDQKLAASGLTKPGDFFAEAQAQKMEGYLFPDTYRFDKAETVEGIIKKMWDNFEQKVKRKPDREQLVVASMLEKEVREPKDMALVAGIIYKRLELGMLLQIDASVTYGACLERALNQSVYQFCDVSQIGVANFLDKDSPYNLYLRSGLPAGPISNPGLEAISAALHPEKSDYLFYLSAKSDGRTIFSRNAAEHEWNRAKYLK</sequence>
<dbReference type="NCBIfam" id="TIGR00247">
    <property type="entry name" value="endolytic transglycosylase MltG"/>
    <property type="match status" value="1"/>
</dbReference>
<feature type="site" description="Important for catalytic activity" evidence="7">
    <location>
        <position position="199"/>
    </location>
</feature>
<dbReference type="PANTHER" id="PTHR30518">
    <property type="entry name" value="ENDOLYTIC MUREIN TRANSGLYCOSYLASE"/>
    <property type="match status" value="1"/>
</dbReference>
<dbReference type="PANTHER" id="PTHR30518:SF2">
    <property type="entry name" value="ENDOLYTIC MUREIN TRANSGLYCOSYLASE"/>
    <property type="match status" value="1"/>
</dbReference>
<name>A0A1F8FJW5_9BACT</name>
<keyword evidence="2 7" id="KW-0812">Transmembrane</keyword>
<evidence type="ECO:0000256" key="7">
    <source>
        <dbReference type="HAMAP-Rule" id="MF_02065"/>
    </source>
</evidence>
<keyword evidence="4 7" id="KW-0472">Membrane</keyword>
<dbReference type="HAMAP" id="MF_02065">
    <property type="entry name" value="MltG"/>
    <property type="match status" value="1"/>
</dbReference>
<dbReference type="EC" id="4.2.2.29" evidence="7"/>
<dbReference type="InterPro" id="IPR003770">
    <property type="entry name" value="MLTG-like"/>
</dbReference>
<evidence type="ECO:0000313" key="8">
    <source>
        <dbReference type="EMBL" id="OGN13321.1"/>
    </source>
</evidence>
<dbReference type="GO" id="GO:0008932">
    <property type="term" value="F:lytic endotransglycosylase activity"/>
    <property type="evidence" value="ECO:0007669"/>
    <property type="project" value="UniProtKB-UniRule"/>
</dbReference>
<comment type="similarity">
    <text evidence="7">Belongs to the transglycosylase MltG family.</text>
</comment>
<keyword evidence="5 7" id="KW-0456">Lyase</keyword>
<dbReference type="GO" id="GO:0005886">
    <property type="term" value="C:plasma membrane"/>
    <property type="evidence" value="ECO:0007669"/>
    <property type="project" value="UniProtKB-UniRule"/>
</dbReference>
<comment type="caution">
    <text evidence="8">The sequence shown here is derived from an EMBL/GenBank/DDBJ whole genome shotgun (WGS) entry which is preliminary data.</text>
</comment>
<dbReference type="Gene3D" id="3.30.1490.480">
    <property type="entry name" value="Endolytic murein transglycosylase"/>
    <property type="match status" value="2"/>
</dbReference>
<comment type="catalytic activity">
    <reaction evidence="7">
        <text>a peptidoglycan chain = a peptidoglycan chain with N-acetyl-1,6-anhydromuramyl-[peptide] at the reducing end + a peptidoglycan chain with N-acetylglucosamine at the non-reducing end.</text>
        <dbReference type="EC" id="4.2.2.29"/>
    </reaction>
</comment>